<evidence type="ECO:0000256" key="3">
    <source>
        <dbReference type="SAM" id="Phobius"/>
    </source>
</evidence>
<dbReference type="OrthoDB" id="330047at2759"/>
<dbReference type="SUPFAM" id="SSF103473">
    <property type="entry name" value="MFS general substrate transporter"/>
    <property type="match status" value="1"/>
</dbReference>
<evidence type="ECO:0000313" key="4">
    <source>
        <dbReference type="Ensembl" id="ENSSFOP00015000722.1"/>
    </source>
</evidence>
<feature type="transmembrane region" description="Helical" evidence="3">
    <location>
        <begin position="12"/>
        <end position="39"/>
    </location>
</feature>
<feature type="region of interest" description="Disordered" evidence="2">
    <location>
        <begin position="240"/>
        <end position="270"/>
    </location>
</feature>
<gene>
    <name evidence="4" type="primary">SLC43A3</name>
    <name evidence="4" type="synonym">slc43a3</name>
</gene>
<dbReference type="PANTHER" id="PTHR20765">
    <property type="entry name" value="SOLUTE CARRIER FAMILY 43 MEMBER 3-RELATED"/>
    <property type="match status" value="1"/>
</dbReference>
<keyword evidence="3" id="KW-0812">Transmembrane</keyword>
<reference evidence="4" key="3">
    <citation type="submission" date="2025-09" db="UniProtKB">
        <authorList>
            <consortium name="Ensembl"/>
        </authorList>
    </citation>
    <scope>IDENTIFICATION</scope>
</reference>
<feature type="transmembrane region" description="Helical" evidence="3">
    <location>
        <begin position="460"/>
        <end position="482"/>
    </location>
</feature>
<dbReference type="InterPro" id="IPR027197">
    <property type="entry name" value="SLC43A3"/>
</dbReference>
<dbReference type="KEGG" id="sfm:108935961"/>
<feature type="transmembrane region" description="Helical" evidence="3">
    <location>
        <begin position="281"/>
        <end position="305"/>
    </location>
</feature>
<evidence type="ECO:0000256" key="1">
    <source>
        <dbReference type="ARBA" id="ARBA00004141"/>
    </source>
</evidence>
<name>A0A8C9UXI5_SCLFO</name>
<protein>
    <submittedName>
        <fullName evidence="4">Solute carrier family 43 member 3a</fullName>
    </submittedName>
</protein>
<feature type="transmembrane region" description="Helical" evidence="3">
    <location>
        <begin position="187"/>
        <end position="209"/>
    </location>
</feature>
<accession>A0A8C9UXI5</accession>
<keyword evidence="3" id="KW-0472">Membrane</keyword>
<feature type="transmembrane region" description="Helical" evidence="3">
    <location>
        <begin position="429"/>
        <end position="448"/>
    </location>
</feature>
<feature type="transmembrane region" description="Helical" evidence="3">
    <location>
        <begin position="368"/>
        <end position="391"/>
    </location>
</feature>
<dbReference type="InterPro" id="IPR011701">
    <property type="entry name" value="MFS"/>
</dbReference>
<dbReference type="Ensembl" id="ENSSFOT00015000750.2">
    <property type="protein sequence ID" value="ENSSFOP00015000722.1"/>
    <property type="gene ID" value="ENSSFOG00015000566.2"/>
</dbReference>
<dbReference type="GeneTree" id="ENSGT00940000157622"/>
<keyword evidence="3" id="KW-1133">Transmembrane helix</keyword>
<feature type="transmembrane region" description="Helical" evidence="3">
    <location>
        <begin position="125"/>
        <end position="148"/>
    </location>
</feature>
<dbReference type="Pfam" id="PF07690">
    <property type="entry name" value="MFS_1"/>
    <property type="match status" value="1"/>
</dbReference>
<dbReference type="Proteomes" id="UP000694397">
    <property type="component" value="Chromosome 5"/>
</dbReference>
<feature type="transmembrane region" description="Helical" evidence="3">
    <location>
        <begin position="160"/>
        <end position="181"/>
    </location>
</feature>
<reference evidence="4" key="2">
    <citation type="submission" date="2025-08" db="UniProtKB">
        <authorList>
            <consortium name="Ensembl"/>
        </authorList>
    </citation>
    <scope>IDENTIFICATION</scope>
</reference>
<dbReference type="GO" id="GO:0005737">
    <property type="term" value="C:cytoplasm"/>
    <property type="evidence" value="ECO:0007669"/>
    <property type="project" value="Ensembl"/>
</dbReference>
<dbReference type="Gene3D" id="1.20.1250.20">
    <property type="entry name" value="MFS general substrate transporter like domains"/>
    <property type="match status" value="1"/>
</dbReference>
<feature type="transmembrane region" description="Helical" evidence="3">
    <location>
        <begin position="403"/>
        <end position="422"/>
    </location>
</feature>
<keyword evidence="5" id="KW-1185">Reference proteome</keyword>
<dbReference type="PANTHER" id="PTHR20765:SF1">
    <property type="entry name" value="EQUILIBRATIVE NUCLEOBASE TRANSPORTER 1"/>
    <property type="match status" value="1"/>
</dbReference>
<feature type="compositionally biased region" description="Basic and acidic residues" evidence="2">
    <location>
        <begin position="253"/>
        <end position="263"/>
    </location>
</feature>
<dbReference type="InterPro" id="IPR036259">
    <property type="entry name" value="MFS_trans_sf"/>
</dbReference>
<proteinExistence type="predicted"/>
<dbReference type="AlphaFoldDB" id="A0A8C9UXI5"/>
<dbReference type="GO" id="GO:0016020">
    <property type="term" value="C:membrane"/>
    <property type="evidence" value="ECO:0007669"/>
    <property type="project" value="UniProtKB-SubCell"/>
</dbReference>
<dbReference type="GO" id="GO:0005634">
    <property type="term" value="C:nucleus"/>
    <property type="evidence" value="ECO:0007669"/>
    <property type="project" value="Ensembl"/>
</dbReference>
<organism evidence="4 5">
    <name type="scientific">Scleropages formosus</name>
    <name type="common">Asian bonytongue</name>
    <name type="synonym">Osteoglossum formosum</name>
    <dbReference type="NCBI Taxonomy" id="113540"/>
    <lineage>
        <taxon>Eukaryota</taxon>
        <taxon>Metazoa</taxon>
        <taxon>Chordata</taxon>
        <taxon>Craniata</taxon>
        <taxon>Vertebrata</taxon>
        <taxon>Euteleostomi</taxon>
        <taxon>Actinopterygii</taxon>
        <taxon>Neopterygii</taxon>
        <taxon>Teleostei</taxon>
        <taxon>Osteoglossocephala</taxon>
        <taxon>Osteoglossomorpha</taxon>
        <taxon>Osteoglossiformes</taxon>
        <taxon>Osteoglossidae</taxon>
        <taxon>Scleropages</taxon>
    </lineage>
</organism>
<feature type="transmembrane region" description="Helical" evidence="3">
    <location>
        <begin position="71"/>
        <end position="93"/>
    </location>
</feature>
<evidence type="ECO:0000256" key="2">
    <source>
        <dbReference type="SAM" id="MobiDB-lite"/>
    </source>
</evidence>
<feature type="transmembrane region" description="Helical" evidence="3">
    <location>
        <begin position="100"/>
        <end position="119"/>
    </location>
</feature>
<dbReference type="GO" id="GO:0022857">
    <property type="term" value="F:transmembrane transporter activity"/>
    <property type="evidence" value="ECO:0007669"/>
    <property type="project" value="InterPro"/>
</dbReference>
<comment type="subcellular location">
    <subcellularLocation>
        <location evidence="1">Membrane</location>
        <topology evidence="1">Multi-pass membrane protein</topology>
    </subcellularLocation>
</comment>
<evidence type="ECO:0000313" key="5">
    <source>
        <dbReference type="Proteomes" id="UP000694397"/>
    </source>
</evidence>
<reference evidence="4 5" key="1">
    <citation type="submission" date="2019-04" db="EMBL/GenBank/DDBJ databases">
        <authorList>
            <consortium name="Wellcome Sanger Institute Data Sharing"/>
        </authorList>
    </citation>
    <scope>NUCLEOTIDE SEQUENCE [LARGE SCALE GENOMIC DNA]</scope>
</reference>
<sequence length="502" mass="55170">MLGCRGGAGVRSWLTLASGLVECLCFAGAVFGWASLVFVLKTDGYFSDLCVNSTATNETWRTDCSRQDEQFSLIFTIASFMNNFLTLPNGFLFDHFGTTAARFLAISVYTAGTLFIAFSSAATSILLFPALSFIAVGGILFLMTNMQVGNLFGAHRSTIITLYNGAFDSSSAVFLIIKVLFEGGVSLRASFVFLSICSVIHLLRTFFLLPRMHIPHPVPKGYTYGVRCGKSKTYSLDGAGDVKKRGNIPSDGETEKMSIRAEDPSDSPSIENKEASFRSCFLSWFFLWHLIWLSVMQLRHYLFIGTLNPMLSRLTNGDPGLVSKYTNAFAITQLCGVLCAPWNGLIMDRHKGKPRPPGQSEQEADLRSAALSLFLTALQCLAFSICATLPILSLQYLSFALQVLNRSFLYGGNAAFISIAFPACHFGKLFGLLMALSAIVSLLQYPCFAVVKELLNGDPLYVNIALTLLTLMAFIHPLYVYIHCRRLAACREKGDKITSNTF</sequence>